<dbReference type="EMBL" id="CP089984">
    <property type="protein sequence ID" value="WXB14051.1"/>
    <property type="molecule type" value="Genomic_DNA"/>
</dbReference>
<evidence type="ECO:0000256" key="2">
    <source>
        <dbReference type="ARBA" id="ARBA00006472"/>
    </source>
</evidence>
<comment type="similarity">
    <text evidence="2 4">Belongs to the pterin-4-alpha-carbinolamine dehydratase family.</text>
</comment>
<dbReference type="Pfam" id="PF01329">
    <property type="entry name" value="Pterin_4a"/>
    <property type="match status" value="1"/>
</dbReference>
<keyword evidence="3 4" id="KW-0456">Lyase</keyword>
<evidence type="ECO:0000256" key="3">
    <source>
        <dbReference type="ARBA" id="ARBA00023239"/>
    </source>
</evidence>
<reference evidence="5 6" key="1">
    <citation type="submission" date="2021-12" db="EMBL/GenBank/DDBJ databases">
        <title>Discovery of the Pendulisporaceae a myxobacterial family with distinct sporulation behavior and unique specialized metabolism.</title>
        <authorList>
            <person name="Garcia R."/>
            <person name="Popoff A."/>
            <person name="Bader C.D."/>
            <person name="Loehr J."/>
            <person name="Walesch S."/>
            <person name="Walt C."/>
            <person name="Boldt J."/>
            <person name="Bunk B."/>
            <person name="Haeckl F.J.F.P.J."/>
            <person name="Gunesch A.P."/>
            <person name="Birkelbach J."/>
            <person name="Nuebel U."/>
            <person name="Pietschmann T."/>
            <person name="Bach T."/>
            <person name="Mueller R."/>
        </authorList>
    </citation>
    <scope>NUCLEOTIDE SEQUENCE [LARGE SCALE GENOMIC DNA]</scope>
    <source>
        <strain evidence="5 6">MSr11954</strain>
    </source>
</reference>
<comment type="catalytic activity">
    <reaction evidence="1 4">
        <text>(4aS,6R)-4a-hydroxy-L-erythro-5,6,7,8-tetrahydrobiopterin = (6R)-L-erythro-6,7-dihydrobiopterin + H2O</text>
        <dbReference type="Rhea" id="RHEA:11920"/>
        <dbReference type="ChEBI" id="CHEBI:15377"/>
        <dbReference type="ChEBI" id="CHEBI:15642"/>
        <dbReference type="ChEBI" id="CHEBI:43120"/>
        <dbReference type="EC" id="4.2.1.96"/>
    </reaction>
</comment>
<evidence type="ECO:0000313" key="5">
    <source>
        <dbReference type="EMBL" id="WXB14051.1"/>
    </source>
</evidence>
<dbReference type="Gene3D" id="3.30.1360.20">
    <property type="entry name" value="Transcriptional coactivator/pterin dehydratase"/>
    <property type="match status" value="1"/>
</dbReference>
<evidence type="ECO:0000256" key="1">
    <source>
        <dbReference type="ARBA" id="ARBA00001554"/>
    </source>
</evidence>
<sequence>MRPDKLDDSTIDAWLAKHSEWKRSSPAGAPDRGAIVREFAFKDFVTALGFVVRVGCIAERRDHHPDVELGWGRARILWSTHDAKGITRLDLELAESTDGLLP</sequence>
<dbReference type="InterPro" id="IPR001533">
    <property type="entry name" value="Pterin_deHydtase"/>
</dbReference>
<accession>A0ABZ2LY45</accession>
<dbReference type="CDD" id="cd00488">
    <property type="entry name" value="PCD_DCoH"/>
    <property type="match status" value="1"/>
</dbReference>
<protein>
    <recommendedName>
        <fullName evidence="4">Putative pterin-4-alpha-carbinolamine dehydratase</fullName>
        <shortName evidence="4">PHS</shortName>
        <ecNumber evidence="4">4.2.1.96</ecNumber>
    </recommendedName>
    <alternativeName>
        <fullName evidence="4">4-alpha-hydroxy-tetrahydropterin dehydratase</fullName>
    </alternativeName>
    <alternativeName>
        <fullName evidence="4">Pterin carbinolamine dehydratase</fullName>
        <shortName evidence="4">PCD</shortName>
    </alternativeName>
</protein>
<dbReference type="EC" id="4.2.1.96" evidence="4"/>
<dbReference type="PANTHER" id="PTHR12599">
    <property type="entry name" value="PTERIN-4-ALPHA-CARBINOLAMINE DEHYDRATASE"/>
    <property type="match status" value="1"/>
</dbReference>
<dbReference type="RefSeq" id="WP_394823669.1">
    <property type="nucleotide sequence ID" value="NZ_CP089984.1"/>
</dbReference>
<dbReference type="HAMAP" id="MF_00434">
    <property type="entry name" value="Pterin_4_alpha"/>
    <property type="match status" value="1"/>
</dbReference>
<keyword evidence="6" id="KW-1185">Reference proteome</keyword>
<evidence type="ECO:0000256" key="4">
    <source>
        <dbReference type="HAMAP-Rule" id="MF_00434"/>
    </source>
</evidence>
<organism evidence="5 6">
    <name type="scientific">Pendulispora albinea</name>
    <dbReference type="NCBI Taxonomy" id="2741071"/>
    <lineage>
        <taxon>Bacteria</taxon>
        <taxon>Pseudomonadati</taxon>
        <taxon>Myxococcota</taxon>
        <taxon>Myxococcia</taxon>
        <taxon>Myxococcales</taxon>
        <taxon>Sorangiineae</taxon>
        <taxon>Pendulisporaceae</taxon>
        <taxon>Pendulispora</taxon>
    </lineage>
</organism>
<dbReference type="PANTHER" id="PTHR12599:SF0">
    <property type="entry name" value="PTERIN-4-ALPHA-CARBINOLAMINE DEHYDRATASE"/>
    <property type="match status" value="1"/>
</dbReference>
<dbReference type="Proteomes" id="UP001370348">
    <property type="component" value="Chromosome"/>
</dbReference>
<dbReference type="SUPFAM" id="SSF55248">
    <property type="entry name" value="PCD-like"/>
    <property type="match status" value="1"/>
</dbReference>
<name>A0ABZ2LY45_9BACT</name>
<evidence type="ECO:0000313" key="6">
    <source>
        <dbReference type="Proteomes" id="UP001370348"/>
    </source>
</evidence>
<gene>
    <name evidence="5" type="ORF">LZC94_40260</name>
</gene>
<dbReference type="InterPro" id="IPR036428">
    <property type="entry name" value="PCD_sf"/>
</dbReference>
<proteinExistence type="inferred from homology"/>